<dbReference type="InterPro" id="IPR035996">
    <property type="entry name" value="4pyrrol_Methylase_sf"/>
</dbReference>
<dbReference type="CDD" id="cd02440">
    <property type="entry name" value="AdoMet_MTases"/>
    <property type="match status" value="1"/>
</dbReference>
<dbReference type="CDD" id="cd11644">
    <property type="entry name" value="Precorrin-6Y-MT"/>
    <property type="match status" value="1"/>
</dbReference>
<keyword evidence="3 6" id="KW-0489">Methyltransferase</keyword>
<dbReference type="KEGG" id="yti:FNA67_00770"/>
<dbReference type="UniPathway" id="UPA00148"/>
<comment type="pathway">
    <text evidence="1">Cofactor biosynthesis; adenosylcobalamin biosynthesis.</text>
</comment>
<keyword evidence="7" id="KW-1185">Reference proteome</keyword>
<dbReference type="InterPro" id="IPR014008">
    <property type="entry name" value="Cbl_synth_MTase_CbiT"/>
</dbReference>
<dbReference type="Proteomes" id="UP000321062">
    <property type="component" value="Chromosome"/>
</dbReference>
<dbReference type="SUPFAM" id="SSF53335">
    <property type="entry name" value="S-adenosyl-L-methionine-dependent methyltransferases"/>
    <property type="match status" value="1"/>
</dbReference>
<dbReference type="GO" id="GO:0032259">
    <property type="term" value="P:methylation"/>
    <property type="evidence" value="ECO:0007669"/>
    <property type="project" value="UniProtKB-KW"/>
</dbReference>
<gene>
    <name evidence="6" type="primary">cbiE</name>
    <name evidence="6" type="ORF">FNA67_00770</name>
</gene>
<dbReference type="PANTHER" id="PTHR43182">
    <property type="entry name" value="COBALT-PRECORRIN-6B C(15)-METHYLTRANSFERASE (DECARBOXYLATING)"/>
    <property type="match status" value="1"/>
</dbReference>
<dbReference type="NCBIfam" id="TIGR02467">
    <property type="entry name" value="CbiE"/>
    <property type="match status" value="1"/>
</dbReference>
<accession>A0A5B9DIY8</accession>
<dbReference type="OrthoDB" id="9787825at2"/>
<dbReference type="GO" id="GO:0009236">
    <property type="term" value="P:cobalamin biosynthetic process"/>
    <property type="evidence" value="ECO:0007669"/>
    <property type="project" value="UniProtKB-UniPathway"/>
</dbReference>
<evidence type="ECO:0000313" key="6">
    <source>
        <dbReference type="EMBL" id="QEE18802.1"/>
    </source>
</evidence>
<dbReference type="AlphaFoldDB" id="A0A5B9DIY8"/>
<evidence type="ECO:0000313" key="7">
    <source>
        <dbReference type="Proteomes" id="UP000321062"/>
    </source>
</evidence>
<dbReference type="InterPro" id="IPR014777">
    <property type="entry name" value="4pyrrole_Mease_sub1"/>
</dbReference>
<dbReference type="InterPro" id="IPR014776">
    <property type="entry name" value="4pyrrole_Mease_sub2"/>
</dbReference>
<dbReference type="Gene3D" id="3.30.950.10">
    <property type="entry name" value="Methyltransferase, Cobalt-precorrin-4 Transmethylase, Domain 2"/>
    <property type="match status" value="1"/>
</dbReference>
<dbReference type="NCBIfam" id="TIGR02469">
    <property type="entry name" value="CbiT"/>
    <property type="match status" value="1"/>
</dbReference>
<keyword evidence="5" id="KW-0949">S-adenosyl-L-methionine</keyword>
<evidence type="ECO:0000256" key="4">
    <source>
        <dbReference type="ARBA" id="ARBA00022679"/>
    </source>
</evidence>
<dbReference type="SUPFAM" id="SSF53790">
    <property type="entry name" value="Tetrapyrrole methylase"/>
    <property type="match status" value="1"/>
</dbReference>
<dbReference type="EMBL" id="CP041690">
    <property type="protein sequence ID" value="QEE18802.1"/>
    <property type="molecule type" value="Genomic_DNA"/>
</dbReference>
<dbReference type="InterPro" id="IPR012818">
    <property type="entry name" value="CbiE"/>
</dbReference>
<keyword evidence="2" id="KW-0169">Cobalamin biosynthesis</keyword>
<dbReference type="InterPro" id="IPR029063">
    <property type="entry name" value="SAM-dependent_MTases_sf"/>
</dbReference>
<protein>
    <submittedName>
        <fullName evidence="6">Precorrin-6y C5,15-methyltransferase (Decarboxylating) subunit CbiE</fullName>
    </submittedName>
</protein>
<dbReference type="InterPro" id="IPR050714">
    <property type="entry name" value="Cobalamin_biosynth_MTase"/>
</dbReference>
<keyword evidence="4 6" id="KW-0808">Transferase</keyword>
<dbReference type="Gene3D" id="3.40.1010.10">
    <property type="entry name" value="Cobalt-precorrin-4 Transmethylase, Domain 1"/>
    <property type="match status" value="1"/>
</dbReference>
<name>A0A5B9DIY8_9HYPH</name>
<evidence type="ECO:0000256" key="3">
    <source>
        <dbReference type="ARBA" id="ARBA00022603"/>
    </source>
</evidence>
<reference evidence="6 7" key="1">
    <citation type="journal article" date="2015" name="Int. J. Syst. Evol. Microbiol.">
        <title>Youhaiella tibetensis gen. nov., sp. nov., isolated from subsurface sediment.</title>
        <authorList>
            <person name="Wang Y.X."/>
            <person name="Huang F.Q."/>
            <person name="Nogi Y."/>
            <person name="Pang S.J."/>
            <person name="Wang P.K."/>
            <person name="Lv J."/>
        </authorList>
    </citation>
    <scope>NUCLEOTIDE SEQUENCE [LARGE SCALE GENOMIC DNA]</scope>
    <source>
        <strain evidence="7">fig4</strain>
    </source>
</reference>
<sequence>MTAWLNIVGVGEGGVADLSPAARAIVGAAATILGPQRLLDGLGEGQERLAWQSPLTRMIEQVQALAGTPTVILATGDPSWFGIGVTLSRYLPAGAFAITPHPSAFSLAAARLHWALQNVATLSLHGRADAALQPHILPGNRILALTTDRGTVASVAAMLRARGYGESTLTMLENLGGPHERISSASARQIDVSQLGDFLTLAIDCVAGVEAPLLPPVPGLPDDAFVTDGQITKREVRAASLAKLAPYPGALLWDVGAGSGSIGIEWMRAAREARAIAFERDPARASIIAENARNLGTPGIEIVTGVAPETLSGQPTPDAVFLGGDVGNGAIFEAAWAALRPGGWLVANSVTIEGDRALFERQDVHGGELTRIEVSYLDSVGSRHVLRPRLPVTQWTVRKP</sequence>
<dbReference type="InterPro" id="IPR000878">
    <property type="entry name" value="4pyrrol_Mease"/>
</dbReference>
<dbReference type="InterPro" id="IPR006365">
    <property type="entry name" value="Cbl_synth_CobL"/>
</dbReference>
<organism evidence="6 7">
    <name type="scientific">Paradevosia tibetensis</name>
    <dbReference type="NCBI Taxonomy" id="1447062"/>
    <lineage>
        <taxon>Bacteria</taxon>
        <taxon>Pseudomonadati</taxon>
        <taxon>Pseudomonadota</taxon>
        <taxon>Alphaproteobacteria</taxon>
        <taxon>Hyphomicrobiales</taxon>
        <taxon>Devosiaceae</taxon>
        <taxon>Paradevosia</taxon>
    </lineage>
</organism>
<evidence type="ECO:0000256" key="2">
    <source>
        <dbReference type="ARBA" id="ARBA00022573"/>
    </source>
</evidence>
<dbReference type="PANTHER" id="PTHR43182:SF1">
    <property type="entry name" value="COBALT-PRECORRIN-7 C(5)-METHYLTRANSFERASE"/>
    <property type="match status" value="1"/>
</dbReference>
<proteinExistence type="predicted"/>
<dbReference type="GO" id="GO:0008276">
    <property type="term" value="F:protein methyltransferase activity"/>
    <property type="evidence" value="ECO:0007669"/>
    <property type="project" value="InterPro"/>
</dbReference>
<dbReference type="Pfam" id="PF00590">
    <property type="entry name" value="TP_methylase"/>
    <property type="match status" value="1"/>
</dbReference>
<dbReference type="Gene3D" id="3.40.50.150">
    <property type="entry name" value="Vaccinia Virus protein VP39"/>
    <property type="match status" value="1"/>
</dbReference>
<evidence type="ECO:0000256" key="1">
    <source>
        <dbReference type="ARBA" id="ARBA00004953"/>
    </source>
</evidence>
<evidence type="ECO:0000256" key="5">
    <source>
        <dbReference type="ARBA" id="ARBA00022691"/>
    </source>
</evidence>
<dbReference type="PIRSF" id="PIRSF036428">
    <property type="entry name" value="CobL"/>
    <property type="match status" value="1"/>
</dbReference>
<dbReference type="RefSeq" id="WP_147654719.1">
    <property type="nucleotide sequence ID" value="NZ_BMFM01000001.1"/>
</dbReference>